<dbReference type="AlphaFoldDB" id="A0A511AYB0"/>
<name>A0A511AYB0_9PROT</name>
<proteinExistence type="predicted"/>
<evidence type="ECO:0000313" key="2">
    <source>
        <dbReference type="Proteomes" id="UP000321230"/>
    </source>
</evidence>
<organism evidence="1 2">
    <name type="scientific">Gluconobacter wancherniae NBRC 103581</name>
    <dbReference type="NCBI Taxonomy" id="656744"/>
    <lineage>
        <taxon>Bacteria</taxon>
        <taxon>Pseudomonadati</taxon>
        <taxon>Pseudomonadota</taxon>
        <taxon>Alphaproteobacteria</taxon>
        <taxon>Acetobacterales</taxon>
        <taxon>Acetobacteraceae</taxon>
        <taxon>Gluconobacter</taxon>
    </lineage>
</organism>
<accession>A0A511AYB0</accession>
<dbReference type="Proteomes" id="UP000321230">
    <property type="component" value="Unassembled WGS sequence"/>
</dbReference>
<evidence type="ECO:0000313" key="1">
    <source>
        <dbReference type="EMBL" id="GEK93185.1"/>
    </source>
</evidence>
<reference evidence="1 2" key="1">
    <citation type="submission" date="2019-07" db="EMBL/GenBank/DDBJ databases">
        <title>Whole genome shotgun sequence of Gluconobacter wancherniae NBRC 103581.</title>
        <authorList>
            <person name="Hosoyama A."/>
            <person name="Uohara A."/>
            <person name="Ohji S."/>
            <person name="Ichikawa N."/>
        </authorList>
    </citation>
    <scope>NUCLEOTIDE SEQUENCE [LARGE SCALE GENOMIC DNA]</scope>
    <source>
        <strain evidence="1 2">NBRC 103581</strain>
    </source>
</reference>
<dbReference type="RefSeq" id="WP_146794515.1">
    <property type="nucleotide sequence ID" value="NZ_BARC01000011.1"/>
</dbReference>
<keyword evidence="2" id="KW-1185">Reference proteome</keyword>
<comment type="caution">
    <text evidence="1">The sequence shown here is derived from an EMBL/GenBank/DDBJ whole genome shotgun (WGS) entry which is preliminary data.</text>
</comment>
<protein>
    <submittedName>
        <fullName evidence="1">Uncharacterized protein</fullName>
    </submittedName>
</protein>
<gene>
    <name evidence="1" type="ORF">GWA01_09550</name>
</gene>
<sequence>MGGVLWTSERQAKLKMLVRSGVPRSDLSVKLGLPADTALTVIQSAIARYTLKSDRDQGARIRGAQNSHTTISARQKSQLSAEVKPVGHSVTWGAFMGSTPFPAHLR</sequence>
<dbReference type="EMBL" id="BJUZ01000001">
    <property type="protein sequence ID" value="GEK93185.1"/>
    <property type="molecule type" value="Genomic_DNA"/>
</dbReference>